<protein>
    <submittedName>
        <fullName evidence="1">Alpha 2 protein</fullName>
    </submittedName>
</protein>
<organism evidence="1 2">
    <name type="scientific">Berrimah virus</name>
    <dbReference type="NCBI Taxonomy" id="318834"/>
    <lineage>
        <taxon>Viruses</taxon>
        <taxon>Riboviria</taxon>
        <taxon>Orthornavirae</taxon>
        <taxon>Negarnaviricota</taxon>
        <taxon>Haploviricotina</taxon>
        <taxon>Monjiviricetes</taxon>
        <taxon>Mononegavirales</taxon>
        <taxon>Rhabdoviridae</taxon>
        <taxon>Alpharhabdovirinae</taxon>
        <taxon>Ephemerovirus</taxon>
        <taxon>Ephemerovirus berrimah</taxon>
    </lineage>
</organism>
<dbReference type="RefSeq" id="YP_009094135.1">
    <property type="nucleotide sequence ID" value="NC_025358.1"/>
</dbReference>
<dbReference type="KEGG" id="vg:20964419"/>
<accession>I3NUY0</accession>
<sequence>MFGYIEIKIILDEKIKKDVVHKLELWRLTEEGLFDLMAKGNLNSVLKEEANFGFCRWLNTKGNWLNKSEMRKPIIIEFQNLFDCPSSKAKVYKTKIANREYKLGSIKEMTIKLFFF</sequence>
<reference evidence="1 2" key="1">
    <citation type="submission" date="2010-06" db="EMBL/GenBank/DDBJ databases">
        <title>Ephemerovirus Diversity.</title>
        <authorList>
            <person name="Voysey R."/>
            <person name="Bulach D.M."/>
            <person name="Walker P.J."/>
            <person name="Boyle D.B."/>
        </authorList>
    </citation>
    <scope>NUCLEOTIDE SEQUENCE [LARGE SCALE GENOMIC DNA]</scope>
    <source>
        <strain evidence="1">DPP 63</strain>
    </source>
</reference>
<dbReference type="Proteomes" id="UP000168127">
    <property type="component" value="Segment"/>
</dbReference>
<proteinExistence type="predicted"/>
<gene>
    <name evidence="1" type="primary">alpha</name>
</gene>
<evidence type="ECO:0000313" key="1">
    <source>
        <dbReference type="EMBL" id="AEH58022.1"/>
    </source>
</evidence>
<dbReference type="GeneID" id="20964419"/>
<dbReference type="OrthoDB" id="34886at10239"/>
<evidence type="ECO:0000313" key="2">
    <source>
        <dbReference type="Proteomes" id="UP000168127"/>
    </source>
</evidence>
<keyword evidence="2" id="KW-1185">Reference proteome</keyword>
<dbReference type="EMBL" id="HM461974">
    <property type="protein sequence ID" value="AEH58022.1"/>
    <property type="molecule type" value="Viral_cRNA"/>
</dbReference>
<name>I3NUY0_9RHAB</name>